<dbReference type="GeneID" id="303684303"/>
<dbReference type="RefSeq" id="WP_005256989.1">
    <property type="nucleotide sequence ID" value="NZ_BMDR01000005.1"/>
</dbReference>
<dbReference type="AlphaFoldDB" id="N9NM26"/>
<dbReference type="EMBL" id="APRW01000009">
    <property type="protein sequence ID" value="ENX22074.1"/>
    <property type="molecule type" value="Genomic_DNA"/>
</dbReference>
<dbReference type="OrthoDB" id="6710542at2"/>
<dbReference type="PATRIC" id="fig|1217706.3.peg.1263"/>
<organism evidence="1 2">
    <name type="scientific">Acinetobacter vivianii</name>
    <dbReference type="NCBI Taxonomy" id="1776742"/>
    <lineage>
        <taxon>Bacteria</taxon>
        <taxon>Pseudomonadati</taxon>
        <taxon>Pseudomonadota</taxon>
        <taxon>Gammaproteobacteria</taxon>
        <taxon>Moraxellales</taxon>
        <taxon>Moraxellaceae</taxon>
        <taxon>Acinetobacter</taxon>
    </lineage>
</organism>
<proteinExistence type="predicted"/>
<reference evidence="1 2" key="1">
    <citation type="submission" date="2013-02" db="EMBL/GenBank/DDBJ databases">
        <title>The Genome Sequence of Acinetobacter sp. NIPH 2168.</title>
        <authorList>
            <consortium name="The Broad Institute Genome Sequencing Platform"/>
            <consortium name="The Broad Institute Genome Sequencing Center for Infectious Disease"/>
            <person name="Cerqueira G."/>
            <person name="Feldgarden M."/>
            <person name="Courvalin P."/>
            <person name="Perichon B."/>
            <person name="Grillot-Courvalin C."/>
            <person name="Clermont D."/>
            <person name="Rocha E."/>
            <person name="Yoon E.-J."/>
            <person name="Nemec A."/>
            <person name="Walker B."/>
            <person name="Young S.K."/>
            <person name="Zeng Q."/>
            <person name="Gargeya S."/>
            <person name="Fitzgerald M."/>
            <person name="Haas B."/>
            <person name="Abouelleil A."/>
            <person name="Alvarado L."/>
            <person name="Arachchi H.M."/>
            <person name="Berlin A.M."/>
            <person name="Chapman S.B."/>
            <person name="Dewar J."/>
            <person name="Goldberg J."/>
            <person name="Griggs A."/>
            <person name="Gujja S."/>
            <person name="Hansen M."/>
            <person name="Howarth C."/>
            <person name="Imamovic A."/>
            <person name="Larimer J."/>
            <person name="McCowan C."/>
            <person name="Murphy C."/>
            <person name="Neiman D."/>
            <person name="Pearson M."/>
            <person name="Priest M."/>
            <person name="Roberts A."/>
            <person name="Saif S."/>
            <person name="Shea T."/>
            <person name="Sisk P."/>
            <person name="Sykes S."/>
            <person name="Wortman J."/>
            <person name="Nusbaum C."/>
            <person name="Birren B."/>
        </authorList>
    </citation>
    <scope>NUCLEOTIDE SEQUENCE [LARGE SCALE GENOMIC DNA]</scope>
    <source>
        <strain evidence="1 2">NIPH 2168</strain>
    </source>
</reference>
<gene>
    <name evidence="1" type="ORF">F892_01314</name>
</gene>
<dbReference type="Proteomes" id="UP000013173">
    <property type="component" value="Unassembled WGS sequence"/>
</dbReference>
<evidence type="ECO:0000313" key="2">
    <source>
        <dbReference type="Proteomes" id="UP000013173"/>
    </source>
</evidence>
<accession>N9NM26</accession>
<comment type="caution">
    <text evidence="1">The sequence shown here is derived from an EMBL/GenBank/DDBJ whole genome shotgun (WGS) entry which is preliminary data.</text>
</comment>
<sequence>MTFKALFVEIYYGDYSKEIIAKKINEYIENNEIIEMDFFELLDTRVEQKASLFELIQATDPSFSVDCVEAEVLAARYFLKVLEHYQNGQIRPFDLCRIFNNIEAGFIEAPRHLDEKIVYYPSWLGDLYGACDWCDGEWTYENSPHLVIEVKKQIQNIKDWLSNPVFK</sequence>
<evidence type="ECO:0000313" key="1">
    <source>
        <dbReference type="EMBL" id="ENX22074.1"/>
    </source>
</evidence>
<protein>
    <submittedName>
        <fullName evidence="1">Uncharacterized protein</fullName>
    </submittedName>
</protein>
<dbReference type="HOGENOM" id="CLU_1591045_0_0_6"/>
<name>N9NM26_9GAMM</name>
<keyword evidence="2" id="KW-1185">Reference proteome</keyword>